<dbReference type="InterPro" id="IPR005814">
    <property type="entry name" value="Aminotrans_3"/>
</dbReference>
<dbReference type="Proteomes" id="UP000249499">
    <property type="component" value="Plasmid pTi1078"/>
</dbReference>
<dbReference type="InterPro" id="IPR015421">
    <property type="entry name" value="PyrdxlP-dep_Trfase_major"/>
</dbReference>
<keyword evidence="3 7" id="KW-0032">Aminotransferase</keyword>
<dbReference type="PANTHER" id="PTHR43094:SF1">
    <property type="entry name" value="AMINOTRANSFERASE CLASS-III"/>
    <property type="match status" value="1"/>
</dbReference>
<dbReference type="PIRSF" id="PIRSF000521">
    <property type="entry name" value="Transaminase_4ab_Lys_Orn"/>
    <property type="match status" value="1"/>
</dbReference>
<comment type="similarity">
    <text evidence="2 6">Belongs to the class-III pyridoxal-phosphate-dependent aminotransferase family.</text>
</comment>
<dbReference type="AlphaFoldDB" id="A0AAF1KDT0"/>
<dbReference type="RefSeq" id="WP_111218032.1">
    <property type="nucleotide sequence ID" value="NZ_CP117257.1"/>
</dbReference>
<protein>
    <submittedName>
        <fullName evidence="7">Aspartate aminotransferase family protein</fullName>
    </submittedName>
</protein>
<evidence type="ECO:0000256" key="5">
    <source>
        <dbReference type="ARBA" id="ARBA00022898"/>
    </source>
</evidence>
<evidence type="ECO:0000256" key="1">
    <source>
        <dbReference type="ARBA" id="ARBA00001933"/>
    </source>
</evidence>
<dbReference type="CDD" id="cd00610">
    <property type="entry name" value="OAT_like"/>
    <property type="match status" value="1"/>
</dbReference>
<dbReference type="Gene3D" id="3.90.1150.10">
    <property type="entry name" value="Aspartate Aminotransferase, domain 1"/>
    <property type="match status" value="1"/>
</dbReference>
<dbReference type="PROSITE" id="PS00600">
    <property type="entry name" value="AA_TRANSFER_CLASS_3"/>
    <property type="match status" value="1"/>
</dbReference>
<geneLocation type="plasmid" evidence="7 8">
    <name>pTi1078</name>
</geneLocation>
<evidence type="ECO:0000256" key="3">
    <source>
        <dbReference type="ARBA" id="ARBA00022576"/>
    </source>
</evidence>
<keyword evidence="4" id="KW-0808">Transferase</keyword>
<dbReference type="InterPro" id="IPR049704">
    <property type="entry name" value="Aminotrans_3_PPA_site"/>
</dbReference>
<name>A0AAF1KDT0_9HYPH</name>
<keyword evidence="8" id="KW-1185">Reference proteome</keyword>
<reference evidence="8" key="2">
    <citation type="journal article" date="2023" name="MicrobiologyOpen">
        <title>Genomics of the tumorigenes clade of the family Rhizobiaceae and description of Rhizobium rhododendri sp. nov.</title>
        <authorList>
            <person name="Kuzmanovic N."/>
            <person name="diCenzo G.C."/>
            <person name="Bunk B."/>
            <person name="Sproeer C."/>
            <person name="Fruehling A."/>
            <person name="Neumann-Schaal M."/>
            <person name="Overmann J."/>
            <person name="Smalla K."/>
        </authorList>
    </citation>
    <scope>NUCLEOTIDE SEQUENCE [LARGE SCALE GENOMIC DNA]</scope>
    <source>
        <strain evidence="8">1078</strain>
        <plasmid evidence="8">pTi1078</plasmid>
    </source>
</reference>
<gene>
    <name evidence="7" type="ORF">PR017_23045</name>
</gene>
<dbReference type="SUPFAM" id="SSF53383">
    <property type="entry name" value="PLP-dependent transferases"/>
    <property type="match status" value="1"/>
</dbReference>
<dbReference type="PANTHER" id="PTHR43094">
    <property type="entry name" value="AMINOTRANSFERASE"/>
    <property type="match status" value="1"/>
</dbReference>
<dbReference type="GO" id="GO:0008483">
    <property type="term" value="F:transaminase activity"/>
    <property type="evidence" value="ECO:0007669"/>
    <property type="project" value="UniProtKB-KW"/>
</dbReference>
<dbReference type="InterPro" id="IPR015422">
    <property type="entry name" value="PyrdxlP-dep_Trfase_small"/>
</dbReference>
<sequence length="448" mass="48446">MANKTANSNSVQSFWRPFDTPSETLMDPPRRVAFGDGVYVTDDNGRLLDAVGGLWNVNLGYSQPSITQAITKQLEQLAYTSVFKGNTTGVAEELAQTLVDDWFGADGMTRVFFTSGGSDSVETALRLARQYWKILGQNDRYKFISLKRSYHGTHFGGSSVSGGAHLRRNYEPLMPGCFHIPAPITYRNAFDETSPERLAQICVRLLEEEIIFQGPETVAAFIAEPVQGAGGIIVPHDSFWPMVREVCDKYGVLLIADEVVTGFGRTGFDSGVRGWGVKPDMMILAKAITSGYFPFGATMIGEKVAQAFENAKGPVANVGHGYTNSGHPAGCAAGLATLKLTRELGVVENAGRLGERLMAGLQRMKDKHELVGDVRGRGLMAAVELVSDRSAKTPLGGEMMKRFVKATAENGVLVRQGGNMIILSPPLTIEASQIDEIVDAMDKGLSSL</sequence>
<comment type="cofactor">
    <cofactor evidence="1">
        <name>pyridoxal 5'-phosphate</name>
        <dbReference type="ChEBI" id="CHEBI:597326"/>
    </cofactor>
</comment>
<dbReference type="FunFam" id="3.40.640.10:FF:000014">
    <property type="entry name" value="Adenosylmethionine-8-amino-7-oxononanoate aminotransferase, probable"/>
    <property type="match status" value="1"/>
</dbReference>
<evidence type="ECO:0000256" key="2">
    <source>
        <dbReference type="ARBA" id="ARBA00008954"/>
    </source>
</evidence>
<dbReference type="EMBL" id="CP117257">
    <property type="protein sequence ID" value="WFR98236.1"/>
    <property type="molecule type" value="Genomic_DNA"/>
</dbReference>
<evidence type="ECO:0000256" key="6">
    <source>
        <dbReference type="RuleBase" id="RU003560"/>
    </source>
</evidence>
<evidence type="ECO:0000313" key="8">
    <source>
        <dbReference type="Proteomes" id="UP000249499"/>
    </source>
</evidence>
<dbReference type="Gene3D" id="3.40.640.10">
    <property type="entry name" value="Type I PLP-dependent aspartate aminotransferase-like (Major domain)"/>
    <property type="match status" value="1"/>
</dbReference>
<organism evidence="7 8">
    <name type="scientific">Rhizobium tumorigenes</name>
    <dbReference type="NCBI Taxonomy" id="2041385"/>
    <lineage>
        <taxon>Bacteria</taxon>
        <taxon>Pseudomonadati</taxon>
        <taxon>Pseudomonadota</taxon>
        <taxon>Alphaproteobacteria</taxon>
        <taxon>Hyphomicrobiales</taxon>
        <taxon>Rhizobiaceae</taxon>
        <taxon>Rhizobium/Agrobacterium group</taxon>
        <taxon>Rhizobium</taxon>
    </lineage>
</organism>
<dbReference type="GO" id="GO:0030170">
    <property type="term" value="F:pyridoxal phosphate binding"/>
    <property type="evidence" value="ECO:0007669"/>
    <property type="project" value="InterPro"/>
</dbReference>
<dbReference type="Pfam" id="PF00202">
    <property type="entry name" value="Aminotran_3"/>
    <property type="match status" value="1"/>
</dbReference>
<keyword evidence="5 6" id="KW-0663">Pyridoxal phosphate</keyword>
<proteinExistence type="inferred from homology"/>
<evidence type="ECO:0000313" key="7">
    <source>
        <dbReference type="EMBL" id="WFR98236.1"/>
    </source>
</evidence>
<dbReference type="InterPro" id="IPR015424">
    <property type="entry name" value="PyrdxlP-dep_Trfase"/>
</dbReference>
<dbReference type="KEGG" id="rtu:PR017_23045"/>
<keyword evidence="7" id="KW-0614">Plasmid</keyword>
<reference evidence="7 8" key="1">
    <citation type="journal article" date="2018" name="Sci. Rep.">
        <title>Rhizobium tumorigenes sp. nov., a novel plant tumorigenic bacterium isolated from cane gall tumors on thornless blackberry.</title>
        <authorList>
            <person name="Kuzmanovi N."/>
            <person name="Smalla K."/>
            <person name="Gronow S."/>
            <person name="PuBawska J."/>
        </authorList>
    </citation>
    <scope>NUCLEOTIDE SEQUENCE [LARGE SCALE GENOMIC DNA]</scope>
    <source>
        <strain evidence="7 8">1078</strain>
    </source>
</reference>
<evidence type="ECO:0000256" key="4">
    <source>
        <dbReference type="ARBA" id="ARBA00022679"/>
    </source>
</evidence>
<dbReference type="NCBIfam" id="NF005683">
    <property type="entry name" value="PRK07481.1"/>
    <property type="match status" value="1"/>
</dbReference>
<accession>A0AAF1KDT0</accession>